<accession>A0A0C3JEI0</accession>
<reference evidence="3" key="2">
    <citation type="submission" date="2015-01" db="EMBL/GenBank/DDBJ databases">
        <title>Evolutionary Origins and Diversification of the Mycorrhizal Mutualists.</title>
        <authorList>
            <consortium name="DOE Joint Genome Institute"/>
            <consortium name="Mycorrhizal Genomics Consortium"/>
            <person name="Kohler A."/>
            <person name="Kuo A."/>
            <person name="Nagy L.G."/>
            <person name="Floudas D."/>
            <person name="Copeland A."/>
            <person name="Barry K.W."/>
            <person name="Cichocki N."/>
            <person name="Veneault-Fourrey C."/>
            <person name="LaButti K."/>
            <person name="Lindquist E.A."/>
            <person name="Lipzen A."/>
            <person name="Lundell T."/>
            <person name="Morin E."/>
            <person name="Murat C."/>
            <person name="Riley R."/>
            <person name="Ohm R."/>
            <person name="Sun H."/>
            <person name="Tunlid A."/>
            <person name="Henrissat B."/>
            <person name="Grigoriev I.V."/>
            <person name="Hibbett D.S."/>
            <person name="Martin F."/>
        </authorList>
    </citation>
    <scope>NUCLEOTIDE SEQUENCE [LARGE SCALE GENOMIC DNA]</scope>
    <source>
        <strain evidence="3">Marx 270</strain>
    </source>
</reference>
<evidence type="ECO:0000313" key="3">
    <source>
        <dbReference type="Proteomes" id="UP000054217"/>
    </source>
</evidence>
<sequence>MSCSDGLSSTLPSWKSSIESGPNVNRRPLADTASTYGDREWVNGWLTQLRAYLFDGYQYQMRIVDP</sequence>
<evidence type="ECO:0000256" key="1">
    <source>
        <dbReference type="SAM" id="MobiDB-lite"/>
    </source>
</evidence>
<proteinExistence type="predicted"/>
<dbReference type="AlphaFoldDB" id="A0A0C3JEI0"/>
<dbReference type="EMBL" id="KN831960">
    <property type="protein sequence ID" value="KIO07488.1"/>
    <property type="molecule type" value="Genomic_DNA"/>
</dbReference>
<dbReference type="Proteomes" id="UP000054217">
    <property type="component" value="Unassembled WGS sequence"/>
</dbReference>
<evidence type="ECO:0000313" key="2">
    <source>
        <dbReference type="EMBL" id="KIO07488.1"/>
    </source>
</evidence>
<feature type="region of interest" description="Disordered" evidence="1">
    <location>
        <begin position="1"/>
        <end position="30"/>
    </location>
</feature>
<reference evidence="2 3" key="1">
    <citation type="submission" date="2014-04" db="EMBL/GenBank/DDBJ databases">
        <authorList>
            <consortium name="DOE Joint Genome Institute"/>
            <person name="Kuo A."/>
            <person name="Kohler A."/>
            <person name="Costa M.D."/>
            <person name="Nagy L.G."/>
            <person name="Floudas D."/>
            <person name="Copeland A."/>
            <person name="Barry K.W."/>
            <person name="Cichocki N."/>
            <person name="Veneault-Fourrey C."/>
            <person name="LaButti K."/>
            <person name="Lindquist E.A."/>
            <person name="Lipzen A."/>
            <person name="Lundell T."/>
            <person name="Morin E."/>
            <person name="Murat C."/>
            <person name="Sun H."/>
            <person name="Tunlid A."/>
            <person name="Henrissat B."/>
            <person name="Grigoriev I.V."/>
            <person name="Hibbett D.S."/>
            <person name="Martin F."/>
            <person name="Nordberg H.P."/>
            <person name="Cantor M.N."/>
            <person name="Hua S.X."/>
        </authorList>
    </citation>
    <scope>NUCLEOTIDE SEQUENCE [LARGE SCALE GENOMIC DNA]</scope>
    <source>
        <strain evidence="2 3">Marx 270</strain>
    </source>
</reference>
<gene>
    <name evidence="2" type="ORF">M404DRAFT_998215</name>
</gene>
<keyword evidence="3" id="KW-1185">Reference proteome</keyword>
<organism evidence="2 3">
    <name type="scientific">Pisolithus tinctorius Marx 270</name>
    <dbReference type="NCBI Taxonomy" id="870435"/>
    <lineage>
        <taxon>Eukaryota</taxon>
        <taxon>Fungi</taxon>
        <taxon>Dikarya</taxon>
        <taxon>Basidiomycota</taxon>
        <taxon>Agaricomycotina</taxon>
        <taxon>Agaricomycetes</taxon>
        <taxon>Agaricomycetidae</taxon>
        <taxon>Boletales</taxon>
        <taxon>Sclerodermatineae</taxon>
        <taxon>Pisolithaceae</taxon>
        <taxon>Pisolithus</taxon>
    </lineage>
</organism>
<dbReference type="InParanoid" id="A0A0C3JEI0"/>
<feature type="compositionally biased region" description="Polar residues" evidence="1">
    <location>
        <begin position="1"/>
        <end position="23"/>
    </location>
</feature>
<protein>
    <submittedName>
        <fullName evidence="2">Uncharacterized protein</fullName>
    </submittedName>
</protein>
<name>A0A0C3JEI0_PISTI</name>
<dbReference type="HOGENOM" id="CLU_2832203_0_0_1"/>